<dbReference type="GO" id="GO:0020037">
    <property type="term" value="F:heme binding"/>
    <property type="evidence" value="ECO:0007669"/>
    <property type="project" value="InterPro"/>
</dbReference>
<protein>
    <recommendedName>
        <fullName evidence="18">Cytochrome P450</fullName>
    </recommendedName>
</protein>
<keyword evidence="6 13" id="KW-0349">Heme</keyword>
<evidence type="ECO:0000256" key="11">
    <source>
        <dbReference type="ARBA" id="ARBA00023033"/>
    </source>
</evidence>
<accession>A0A7R9KXX0</accession>
<evidence type="ECO:0000256" key="9">
    <source>
        <dbReference type="ARBA" id="ARBA00023002"/>
    </source>
</evidence>
<dbReference type="EMBL" id="CAJPIZ010009036">
    <property type="protein sequence ID" value="CAG2111556.1"/>
    <property type="molecule type" value="Genomic_DNA"/>
</dbReference>
<evidence type="ECO:0008006" key="18">
    <source>
        <dbReference type="Google" id="ProtNLM"/>
    </source>
</evidence>
<dbReference type="Gene3D" id="1.10.630.10">
    <property type="entry name" value="Cytochrome P450"/>
    <property type="match status" value="1"/>
</dbReference>
<evidence type="ECO:0000256" key="8">
    <source>
        <dbReference type="ARBA" id="ARBA00022848"/>
    </source>
</evidence>
<name>A0A7R9KXX0_9ACAR</name>
<keyword evidence="17" id="KW-1185">Reference proteome</keyword>
<dbReference type="OrthoDB" id="2789670at2759"/>
<dbReference type="Pfam" id="PF00067">
    <property type="entry name" value="p450"/>
    <property type="match status" value="1"/>
</dbReference>
<evidence type="ECO:0000256" key="10">
    <source>
        <dbReference type="ARBA" id="ARBA00023004"/>
    </source>
</evidence>
<keyword evidence="15" id="KW-0472">Membrane</keyword>
<dbReference type="EMBL" id="OC863611">
    <property type="protein sequence ID" value="CAD7631126.1"/>
    <property type="molecule type" value="Genomic_DNA"/>
</dbReference>
<dbReference type="InterPro" id="IPR036396">
    <property type="entry name" value="Cyt_P450_sf"/>
</dbReference>
<dbReference type="GO" id="GO:0005789">
    <property type="term" value="C:endoplasmic reticulum membrane"/>
    <property type="evidence" value="ECO:0007669"/>
    <property type="project" value="UniProtKB-SubCell"/>
</dbReference>
<comment type="function">
    <text evidence="2">May be involved in the metabolism of insect hormones and in the breakdown of synthetic insecticides.</text>
</comment>
<keyword evidence="15" id="KW-1133">Transmembrane helix</keyword>
<evidence type="ECO:0000313" key="17">
    <source>
        <dbReference type="Proteomes" id="UP000759131"/>
    </source>
</evidence>
<keyword evidence="15" id="KW-0812">Transmembrane</keyword>
<evidence type="ECO:0000256" key="12">
    <source>
        <dbReference type="ARBA" id="ARBA00043906"/>
    </source>
</evidence>
<proteinExistence type="inferred from homology"/>
<evidence type="ECO:0000256" key="14">
    <source>
        <dbReference type="RuleBase" id="RU000461"/>
    </source>
</evidence>
<feature type="binding site" description="axial binding residue" evidence="13">
    <location>
        <position position="434"/>
    </location>
    <ligand>
        <name>heme</name>
        <dbReference type="ChEBI" id="CHEBI:30413"/>
    </ligand>
    <ligandPart>
        <name>Fe</name>
        <dbReference type="ChEBI" id="CHEBI:18248"/>
    </ligandPart>
</feature>
<dbReference type="InterPro" id="IPR017972">
    <property type="entry name" value="Cyt_P450_CS"/>
</dbReference>
<gene>
    <name evidence="16" type="ORF">OSB1V03_LOCUS11535</name>
</gene>
<reference evidence="16" key="1">
    <citation type="submission" date="2020-11" db="EMBL/GenBank/DDBJ databases">
        <authorList>
            <person name="Tran Van P."/>
        </authorList>
    </citation>
    <scope>NUCLEOTIDE SEQUENCE</scope>
</reference>
<organism evidence="16">
    <name type="scientific">Medioppia subpectinata</name>
    <dbReference type="NCBI Taxonomy" id="1979941"/>
    <lineage>
        <taxon>Eukaryota</taxon>
        <taxon>Metazoa</taxon>
        <taxon>Ecdysozoa</taxon>
        <taxon>Arthropoda</taxon>
        <taxon>Chelicerata</taxon>
        <taxon>Arachnida</taxon>
        <taxon>Acari</taxon>
        <taxon>Acariformes</taxon>
        <taxon>Sarcoptiformes</taxon>
        <taxon>Oribatida</taxon>
        <taxon>Brachypylina</taxon>
        <taxon>Oppioidea</taxon>
        <taxon>Oppiidae</taxon>
        <taxon>Medioppia</taxon>
    </lineage>
</organism>
<dbReference type="PANTHER" id="PTHR24302:SF15">
    <property type="entry name" value="FATTY-ACID PEROXYGENASE"/>
    <property type="match status" value="1"/>
</dbReference>
<evidence type="ECO:0000256" key="2">
    <source>
        <dbReference type="ARBA" id="ARBA00003690"/>
    </source>
</evidence>
<evidence type="ECO:0000256" key="3">
    <source>
        <dbReference type="ARBA" id="ARBA00004174"/>
    </source>
</evidence>
<dbReference type="PANTHER" id="PTHR24302">
    <property type="entry name" value="CYTOCHROME P450 FAMILY 3"/>
    <property type="match status" value="1"/>
</dbReference>
<keyword evidence="10 13" id="KW-0408">Iron</keyword>
<dbReference type="SUPFAM" id="SSF48264">
    <property type="entry name" value="Cytochrome P450"/>
    <property type="match status" value="1"/>
</dbReference>
<dbReference type="InterPro" id="IPR001128">
    <property type="entry name" value="Cyt_P450"/>
</dbReference>
<dbReference type="InterPro" id="IPR002403">
    <property type="entry name" value="Cyt_P450_E_grp-IV"/>
</dbReference>
<evidence type="ECO:0000256" key="1">
    <source>
        <dbReference type="ARBA" id="ARBA00001971"/>
    </source>
</evidence>
<keyword evidence="11 14" id="KW-0503">Monooxygenase</keyword>
<dbReference type="PRINTS" id="PR00465">
    <property type="entry name" value="EP450IV"/>
</dbReference>
<evidence type="ECO:0000256" key="13">
    <source>
        <dbReference type="PIRSR" id="PIRSR602403-1"/>
    </source>
</evidence>
<evidence type="ECO:0000256" key="6">
    <source>
        <dbReference type="ARBA" id="ARBA00022617"/>
    </source>
</evidence>
<evidence type="ECO:0000256" key="4">
    <source>
        <dbReference type="ARBA" id="ARBA00004406"/>
    </source>
</evidence>
<keyword evidence="7 13" id="KW-0479">Metal-binding</keyword>
<sequence length="553" mass="62878">MYVGNNIYYRKWRRILSYWERVNIPGPTPVPLYGNVLALSLNPRPYLELKWYKKYGRIYGVYIYGKPSLRVAEPALIKQILVKNFTSFKNREAPSWNATLMSKMLIRAPYEDWRRIRVIAGPAFTGGKLKHLYPLVDQCCRDLVNRLDSRVAANGSPVALRPLISEYIMSALGQCAFSTKVNTDPTHLFTTEPEGYVSVPLWNVFVTNVLPACLVDNPVANSLAKWWHSDYLYHRVFTTRLMADRRCDDADKRHDFLQFLMKGSHRSASAAHPDVTGITDEEIFAQCFLFFIAGYDPTANTVSHALHELALNPDIQDRLREETAINGYRDRNYERLSQLPLLDAVVSETLRKYPPLVRVEREAVEDVVLTDDTQGLSVKVEKGVVIEVPVYAIHHDLDHYPDPFAFKPDRFLPQNRHHIKPYTYLPFGDGPRNCIGMRFGLLMTKLALDYTAMLYVNHNSGNSSEKRTSGQPTCNCPFSMEKLHCIQVQWSSKTKATPLSPANIAAAFILALIAVGYIDESMTRRLRTPLTRSLSSSTTSLLPAPPIRQLPVV</sequence>
<evidence type="ECO:0000256" key="15">
    <source>
        <dbReference type="SAM" id="Phobius"/>
    </source>
</evidence>
<evidence type="ECO:0000256" key="7">
    <source>
        <dbReference type="ARBA" id="ARBA00022723"/>
    </source>
</evidence>
<comment type="cofactor">
    <cofactor evidence="1 13">
        <name>heme</name>
        <dbReference type="ChEBI" id="CHEBI:30413"/>
    </cofactor>
</comment>
<dbReference type="AlphaFoldDB" id="A0A7R9KXX0"/>
<keyword evidence="8" id="KW-0256">Endoplasmic reticulum</keyword>
<comment type="similarity">
    <text evidence="5 14">Belongs to the cytochrome P450 family.</text>
</comment>
<keyword evidence="8" id="KW-0492">Microsome</keyword>
<evidence type="ECO:0000313" key="16">
    <source>
        <dbReference type="EMBL" id="CAD7631126.1"/>
    </source>
</evidence>
<dbReference type="PROSITE" id="PS00086">
    <property type="entry name" value="CYTOCHROME_P450"/>
    <property type="match status" value="1"/>
</dbReference>
<comment type="function">
    <text evidence="12">Cytochromes P450 are a group of heme-thiolate monooxygenases. They oxidize a variety of structurally unrelated compounds, including steroids, fatty acids, and xenobiotics.</text>
</comment>
<comment type="subcellular location">
    <subcellularLocation>
        <location evidence="4">Endoplasmic reticulum membrane</location>
        <topology evidence="4">Peripheral membrane protein</topology>
    </subcellularLocation>
    <subcellularLocation>
        <location evidence="3">Microsome membrane</location>
        <topology evidence="3">Peripheral membrane protein</topology>
    </subcellularLocation>
</comment>
<dbReference type="Proteomes" id="UP000759131">
    <property type="component" value="Unassembled WGS sequence"/>
</dbReference>
<dbReference type="InterPro" id="IPR050705">
    <property type="entry name" value="Cytochrome_P450_3A"/>
</dbReference>
<dbReference type="GO" id="GO:0008395">
    <property type="term" value="F:steroid hydroxylase activity"/>
    <property type="evidence" value="ECO:0007669"/>
    <property type="project" value="TreeGrafter"/>
</dbReference>
<keyword evidence="9 14" id="KW-0560">Oxidoreductase</keyword>
<feature type="transmembrane region" description="Helical" evidence="15">
    <location>
        <begin position="499"/>
        <end position="518"/>
    </location>
</feature>
<dbReference type="PRINTS" id="PR00385">
    <property type="entry name" value="P450"/>
</dbReference>
<evidence type="ECO:0000256" key="5">
    <source>
        <dbReference type="ARBA" id="ARBA00010617"/>
    </source>
</evidence>
<dbReference type="GO" id="GO:0005506">
    <property type="term" value="F:iron ion binding"/>
    <property type="evidence" value="ECO:0007669"/>
    <property type="project" value="InterPro"/>
</dbReference>
<dbReference type="FunFam" id="1.10.630.10:FF:000182">
    <property type="entry name" value="Cytochrome P450 3A4"/>
    <property type="match status" value="1"/>
</dbReference>
<dbReference type="GO" id="GO:0016705">
    <property type="term" value="F:oxidoreductase activity, acting on paired donors, with incorporation or reduction of molecular oxygen"/>
    <property type="evidence" value="ECO:0007669"/>
    <property type="project" value="InterPro"/>
</dbReference>